<sequence>RSRRAKQLSFQEDLRILVELLGKHSLYKEQPKERPVLLLAPQTGKNKAPTSAIVDVQVEGYPIIEEDKRLDTGTVFDDTSNPLEHDNFEDVHIDEGDE</sequence>
<evidence type="ECO:0000313" key="3">
    <source>
        <dbReference type="Proteomes" id="UP000284706"/>
    </source>
</evidence>
<feature type="compositionally biased region" description="Basic and acidic residues" evidence="1">
    <location>
        <begin position="83"/>
        <end position="98"/>
    </location>
</feature>
<dbReference type="InParanoid" id="A0A409YMA0"/>
<feature type="region of interest" description="Disordered" evidence="1">
    <location>
        <begin position="72"/>
        <end position="98"/>
    </location>
</feature>
<protein>
    <submittedName>
        <fullName evidence="2">Uncharacterized protein</fullName>
    </submittedName>
</protein>
<dbReference type="EMBL" id="NHYE01000667">
    <property type="protein sequence ID" value="PPR04148.1"/>
    <property type="molecule type" value="Genomic_DNA"/>
</dbReference>
<evidence type="ECO:0000313" key="2">
    <source>
        <dbReference type="EMBL" id="PPR04148.1"/>
    </source>
</evidence>
<organism evidence="2 3">
    <name type="scientific">Gymnopilus dilepis</name>
    <dbReference type="NCBI Taxonomy" id="231916"/>
    <lineage>
        <taxon>Eukaryota</taxon>
        <taxon>Fungi</taxon>
        <taxon>Dikarya</taxon>
        <taxon>Basidiomycota</taxon>
        <taxon>Agaricomycotina</taxon>
        <taxon>Agaricomycetes</taxon>
        <taxon>Agaricomycetidae</taxon>
        <taxon>Agaricales</taxon>
        <taxon>Agaricineae</taxon>
        <taxon>Hymenogastraceae</taxon>
        <taxon>Gymnopilus</taxon>
    </lineage>
</organism>
<dbReference type="AlphaFoldDB" id="A0A409YMA0"/>
<accession>A0A409YMA0</accession>
<proteinExistence type="predicted"/>
<dbReference type="OrthoDB" id="3057713at2759"/>
<feature type="non-terminal residue" evidence="2">
    <location>
        <position position="1"/>
    </location>
</feature>
<gene>
    <name evidence="2" type="ORF">CVT26_003933</name>
</gene>
<dbReference type="Proteomes" id="UP000284706">
    <property type="component" value="Unassembled WGS sequence"/>
</dbReference>
<keyword evidence="3" id="KW-1185">Reference proteome</keyword>
<feature type="non-terminal residue" evidence="2">
    <location>
        <position position="98"/>
    </location>
</feature>
<evidence type="ECO:0000256" key="1">
    <source>
        <dbReference type="SAM" id="MobiDB-lite"/>
    </source>
</evidence>
<comment type="caution">
    <text evidence="2">The sequence shown here is derived from an EMBL/GenBank/DDBJ whole genome shotgun (WGS) entry which is preliminary data.</text>
</comment>
<reference evidence="2 3" key="1">
    <citation type="journal article" date="2018" name="Evol. Lett.">
        <title>Horizontal gene cluster transfer increased hallucinogenic mushroom diversity.</title>
        <authorList>
            <person name="Reynolds H.T."/>
            <person name="Vijayakumar V."/>
            <person name="Gluck-Thaler E."/>
            <person name="Korotkin H.B."/>
            <person name="Matheny P.B."/>
            <person name="Slot J.C."/>
        </authorList>
    </citation>
    <scope>NUCLEOTIDE SEQUENCE [LARGE SCALE GENOMIC DNA]</scope>
    <source>
        <strain evidence="2 3">SRW20</strain>
    </source>
</reference>
<name>A0A409YMA0_9AGAR</name>